<dbReference type="AlphaFoldDB" id="A0AAV5FAP0"/>
<gene>
    <name evidence="1" type="primary">gb19816</name>
    <name evidence="1" type="ORF">PR202_gb19816</name>
</gene>
<name>A0AAV5FAP0_ELECO</name>
<organism evidence="1 2">
    <name type="scientific">Eleusine coracana subsp. coracana</name>
    <dbReference type="NCBI Taxonomy" id="191504"/>
    <lineage>
        <taxon>Eukaryota</taxon>
        <taxon>Viridiplantae</taxon>
        <taxon>Streptophyta</taxon>
        <taxon>Embryophyta</taxon>
        <taxon>Tracheophyta</taxon>
        <taxon>Spermatophyta</taxon>
        <taxon>Magnoliopsida</taxon>
        <taxon>Liliopsida</taxon>
        <taxon>Poales</taxon>
        <taxon>Poaceae</taxon>
        <taxon>PACMAD clade</taxon>
        <taxon>Chloridoideae</taxon>
        <taxon>Cynodonteae</taxon>
        <taxon>Eleusininae</taxon>
        <taxon>Eleusine</taxon>
    </lineage>
</organism>
<evidence type="ECO:0000313" key="2">
    <source>
        <dbReference type="Proteomes" id="UP001054889"/>
    </source>
</evidence>
<protein>
    <submittedName>
        <fullName evidence="1">Uncharacterized protein</fullName>
    </submittedName>
</protein>
<dbReference type="Proteomes" id="UP001054889">
    <property type="component" value="Unassembled WGS sequence"/>
</dbReference>
<evidence type="ECO:0000313" key="1">
    <source>
        <dbReference type="EMBL" id="GJN31420.1"/>
    </source>
</evidence>
<dbReference type="EMBL" id="BQKI01000082">
    <property type="protein sequence ID" value="GJN31420.1"/>
    <property type="molecule type" value="Genomic_DNA"/>
</dbReference>
<accession>A0AAV5FAP0</accession>
<reference evidence="1" key="1">
    <citation type="journal article" date="2018" name="DNA Res.">
        <title>Multiple hybrid de novo genome assembly of finger millet, an orphan allotetraploid crop.</title>
        <authorList>
            <person name="Hatakeyama M."/>
            <person name="Aluri S."/>
            <person name="Balachadran M.T."/>
            <person name="Sivarajan S.R."/>
            <person name="Patrignani A."/>
            <person name="Gruter S."/>
            <person name="Poveda L."/>
            <person name="Shimizu-Inatsugi R."/>
            <person name="Baeten J."/>
            <person name="Francoijs K.J."/>
            <person name="Nataraja K.N."/>
            <person name="Reddy Y.A.N."/>
            <person name="Phadnis S."/>
            <person name="Ravikumar R.L."/>
            <person name="Schlapbach R."/>
            <person name="Sreeman S.M."/>
            <person name="Shimizu K.K."/>
        </authorList>
    </citation>
    <scope>NUCLEOTIDE SEQUENCE</scope>
</reference>
<reference evidence="1" key="2">
    <citation type="submission" date="2021-12" db="EMBL/GenBank/DDBJ databases">
        <title>Resequencing data analysis of finger millet.</title>
        <authorList>
            <person name="Hatakeyama M."/>
            <person name="Aluri S."/>
            <person name="Balachadran M.T."/>
            <person name="Sivarajan S.R."/>
            <person name="Poveda L."/>
            <person name="Shimizu-Inatsugi R."/>
            <person name="Schlapbach R."/>
            <person name="Sreeman S.M."/>
            <person name="Shimizu K.K."/>
        </authorList>
    </citation>
    <scope>NUCLEOTIDE SEQUENCE</scope>
</reference>
<comment type="caution">
    <text evidence="1">The sequence shown here is derived from an EMBL/GenBank/DDBJ whole genome shotgun (WGS) entry which is preliminary data.</text>
</comment>
<sequence>MITFATTTIVGSFGLKVQSPIDGKQFKFLAPSGHHAWNKCNVSIQVVQMLKIRS</sequence>
<proteinExistence type="predicted"/>
<keyword evidence="2" id="KW-1185">Reference proteome</keyword>